<evidence type="ECO:0000256" key="9">
    <source>
        <dbReference type="ARBA" id="ARBA00023136"/>
    </source>
</evidence>
<dbReference type="InterPro" id="IPR050366">
    <property type="entry name" value="BP-dependent_transpt_permease"/>
</dbReference>
<name>A0A9W5RD95_9ACTO</name>
<feature type="transmembrane region" description="Helical" evidence="12">
    <location>
        <begin position="298"/>
        <end position="318"/>
    </location>
</feature>
<dbReference type="AlphaFoldDB" id="A0A9W5RD95"/>
<sequence length="335" mass="35654">MSNQPQPQERDVRNAETVGGETALATGSDLTKETTPEGAGGKPDKGKSKRLSRGALIRRRFMRSTTSKIGLIGFAVVVLIAIFGPMLVPWDYQEVTTSFLKPPNAEHWFGTTQGGRDVLALTLEGLRKSLVIGVSVSVIQVTVAAIVGASAAYFGGFFEKAALWVIDLLLVIPSFLIIAVISQKTGGTNSSTLLFILLLAGFGWMLTARVVRSMTLSVKNLEYVTAARYMSVPSHVIITKHIIPNVASYLIIDAALGFVAAVMSETVLSYFGFGVQPPETSLGVLIAEGQGMATTSPWIFMAPATILTLTLIFVNFIGDGLRDAIDPSSKSGGQA</sequence>
<feature type="region of interest" description="Disordered" evidence="13">
    <location>
        <begin position="1"/>
        <end position="51"/>
    </location>
</feature>
<evidence type="ECO:0000256" key="1">
    <source>
        <dbReference type="ARBA" id="ARBA00004429"/>
    </source>
</evidence>
<keyword evidence="4" id="KW-0997">Cell inner membrane</keyword>
<evidence type="ECO:0000256" key="13">
    <source>
        <dbReference type="SAM" id="MobiDB-lite"/>
    </source>
</evidence>
<evidence type="ECO:0000256" key="6">
    <source>
        <dbReference type="ARBA" id="ARBA00022856"/>
    </source>
</evidence>
<keyword evidence="16" id="KW-1185">Reference proteome</keyword>
<keyword evidence="6" id="KW-0571">Peptide transport</keyword>
<keyword evidence="9 12" id="KW-0472">Membrane</keyword>
<feature type="domain" description="ABC transmembrane type-1" evidence="14">
    <location>
        <begin position="126"/>
        <end position="318"/>
    </location>
</feature>
<keyword evidence="3" id="KW-1003">Cell membrane</keyword>
<dbReference type="InterPro" id="IPR000515">
    <property type="entry name" value="MetI-like"/>
</dbReference>
<comment type="similarity">
    <text evidence="10">Belongs to the binding-protein-dependent transport system permease family. OppBC subfamily.</text>
</comment>
<comment type="caution">
    <text evidence="15">The sequence shown here is derived from an EMBL/GenBank/DDBJ whole genome shotgun (WGS) entry which is preliminary data.</text>
</comment>
<evidence type="ECO:0000259" key="14">
    <source>
        <dbReference type="PROSITE" id="PS50928"/>
    </source>
</evidence>
<dbReference type="Proteomes" id="UP000014387">
    <property type="component" value="Unassembled WGS sequence"/>
</dbReference>
<dbReference type="Pfam" id="PF00528">
    <property type="entry name" value="BPD_transp_1"/>
    <property type="match status" value="1"/>
</dbReference>
<keyword evidence="2 12" id="KW-0813">Transport</keyword>
<dbReference type="OrthoDB" id="6637947at2"/>
<evidence type="ECO:0000256" key="3">
    <source>
        <dbReference type="ARBA" id="ARBA00022475"/>
    </source>
</evidence>
<dbReference type="Pfam" id="PF12911">
    <property type="entry name" value="OppC_N"/>
    <property type="match status" value="1"/>
</dbReference>
<dbReference type="GO" id="GO:0055085">
    <property type="term" value="P:transmembrane transport"/>
    <property type="evidence" value="ECO:0007669"/>
    <property type="project" value="InterPro"/>
</dbReference>
<gene>
    <name evidence="15" type="ORF">HMPREF9238_01543</name>
</gene>
<evidence type="ECO:0000313" key="16">
    <source>
        <dbReference type="Proteomes" id="UP000014387"/>
    </source>
</evidence>
<keyword evidence="5 12" id="KW-0812">Transmembrane</keyword>
<accession>A0A9W5RD95</accession>
<reference evidence="15 16" key="1">
    <citation type="submission" date="2013-05" db="EMBL/GenBank/DDBJ databases">
        <title>The Genome Sequence of Actinomyces europaeus ACS-120-V-COL10B.</title>
        <authorList>
            <consortium name="The Broad Institute Genomics Platform"/>
            <person name="Earl A."/>
            <person name="Ward D."/>
            <person name="Feldgarden M."/>
            <person name="Gevers D."/>
            <person name="Saerens B."/>
            <person name="Vaneechoutte M."/>
            <person name="Walker B."/>
            <person name="Young S."/>
            <person name="Zeng Q."/>
            <person name="Gargeya S."/>
            <person name="Fitzgerald M."/>
            <person name="Haas B."/>
            <person name="Abouelleil A."/>
            <person name="Allen A.W."/>
            <person name="Alvarado L."/>
            <person name="Arachchi H.M."/>
            <person name="Berlin A.M."/>
            <person name="Chapman S.B."/>
            <person name="Gainer-Dewar J."/>
            <person name="Goldberg J."/>
            <person name="Griggs A."/>
            <person name="Gujja S."/>
            <person name="Hansen M."/>
            <person name="Howarth C."/>
            <person name="Imamovic A."/>
            <person name="Ireland A."/>
            <person name="Larimer J."/>
            <person name="McCowan C."/>
            <person name="Murphy C."/>
            <person name="Pearson M."/>
            <person name="Poon T.W."/>
            <person name="Priest M."/>
            <person name="Roberts A."/>
            <person name="Saif S."/>
            <person name="Shea T."/>
            <person name="Sisk P."/>
            <person name="Sykes S."/>
            <person name="Wortman J."/>
            <person name="Nusbaum C."/>
            <person name="Birren B."/>
        </authorList>
    </citation>
    <scope>NUCLEOTIDE SEQUENCE [LARGE SCALE GENOMIC DNA]</scope>
    <source>
        <strain evidence="15 16">ACS-120-V-Col10b</strain>
    </source>
</reference>
<dbReference type="EMBL" id="AGWN01000002">
    <property type="protein sequence ID" value="EPD29562.1"/>
    <property type="molecule type" value="Genomic_DNA"/>
</dbReference>
<evidence type="ECO:0000256" key="12">
    <source>
        <dbReference type="RuleBase" id="RU363032"/>
    </source>
</evidence>
<dbReference type="PANTHER" id="PTHR43386">
    <property type="entry name" value="OLIGOPEPTIDE TRANSPORT SYSTEM PERMEASE PROTEIN APPC"/>
    <property type="match status" value="1"/>
</dbReference>
<dbReference type="GO" id="GO:0015833">
    <property type="term" value="P:peptide transport"/>
    <property type="evidence" value="ECO:0007669"/>
    <property type="project" value="UniProtKB-KW"/>
</dbReference>
<dbReference type="PROSITE" id="PS50928">
    <property type="entry name" value="ABC_TM1"/>
    <property type="match status" value="1"/>
</dbReference>
<protein>
    <recommendedName>
        <fullName evidence="11">Oligopeptide transport system permease protein OppC</fullName>
    </recommendedName>
</protein>
<evidence type="ECO:0000256" key="5">
    <source>
        <dbReference type="ARBA" id="ARBA00022692"/>
    </source>
</evidence>
<keyword evidence="7" id="KW-0653">Protein transport</keyword>
<dbReference type="Gene3D" id="1.10.3720.10">
    <property type="entry name" value="MetI-like"/>
    <property type="match status" value="1"/>
</dbReference>
<evidence type="ECO:0000256" key="4">
    <source>
        <dbReference type="ARBA" id="ARBA00022519"/>
    </source>
</evidence>
<feature type="transmembrane region" description="Helical" evidence="12">
    <location>
        <begin position="161"/>
        <end position="181"/>
    </location>
</feature>
<keyword evidence="8 12" id="KW-1133">Transmembrane helix</keyword>
<evidence type="ECO:0000256" key="8">
    <source>
        <dbReference type="ARBA" id="ARBA00022989"/>
    </source>
</evidence>
<dbReference type="SUPFAM" id="SSF161098">
    <property type="entry name" value="MetI-like"/>
    <property type="match status" value="1"/>
</dbReference>
<evidence type="ECO:0000313" key="15">
    <source>
        <dbReference type="EMBL" id="EPD29562.1"/>
    </source>
</evidence>
<evidence type="ECO:0000256" key="7">
    <source>
        <dbReference type="ARBA" id="ARBA00022927"/>
    </source>
</evidence>
<evidence type="ECO:0000256" key="11">
    <source>
        <dbReference type="ARBA" id="ARBA00072251"/>
    </source>
</evidence>
<feature type="transmembrane region" description="Helical" evidence="12">
    <location>
        <begin position="250"/>
        <end position="273"/>
    </location>
</feature>
<dbReference type="GO" id="GO:0005886">
    <property type="term" value="C:plasma membrane"/>
    <property type="evidence" value="ECO:0007669"/>
    <property type="project" value="UniProtKB-SubCell"/>
</dbReference>
<feature type="transmembrane region" description="Helical" evidence="12">
    <location>
        <begin position="69"/>
        <end position="88"/>
    </location>
</feature>
<dbReference type="PANTHER" id="PTHR43386:SF2">
    <property type="entry name" value="OLIGOPEPTIDE TRANSPORT SYSTEM PERMEASE PROTEIN OPPC"/>
    <property type="match status" value="1"/>
</dbReference>
<feature type="transmembrane region" description="Helical" evidence="12">
    <location>
        <begin position="193"/>
        <end position="211"/>
    </location>
</feature>
<feature type="transmembrane region" description="Helical" evidence="12">
    <location>
        <begin position="130"/>
        <end position="154"/>
    </location>
</feature>
<dbReference type="RefSeq" id="WP_016444868.1">
    <property type="nucleotide sequence ID" value="NZ_KE150267.1"/>
</dbReference>
<evidence type="ECO:0000256" key="10">
    <source>
        <dbReference type="ARBA" id="ARBA00024202"/>
    </source>
</evidence>
<dbReference type="InterPro" id="IPR025966">
    <property type="entry name" value="OppC_N"/>
</dbReference>
<proteinExistence type="inferred from homology"/>
<dbReference type="InterPro" id="IPR035906">
    <property type="entry name" value="MetI-like_sf"/>
</dbReference>
<comment type="subcellular location">
    <subcellularLocation>
        <location evidence="1">Cell inner membrane</location>
        <topology evidence="1">Multi-pass membrane protein</topology>
    </subcellularLocation>
    <subcellularLocation>
        <location evidence="12">Cell membrane</location>
        <topology evidence="12">Multi-pass membrane protein</topology>
    </subcellularLocation>
</comment>
<dbReference type="GO" id="GO:0015031">
    <property type="term" value="P:protein transport"/>
    <property type="evidence" value="ECO:0007669"/>
    <property type="project" value="UniProtKB-KW"/>
</dbReference>
<evidence type="ECO:0000256" key="2">
    <source>
        <dbReference type="ARBA" id="ARBA00022448"/>
    </source>
</evidence>
<organism evidence="15 16">
    <name type="scientific">Gleimia europaea ACS-120-V-Col10b</name>
    <dbReference type="NCBI Taxonomy" id="883069"/>
    <lineage>
        <taxon>Bacteria</taxon>
        <taxon>Bacillati</taxon>
        <taxon>Actinomycetota</taxon>
        <taxon>Actinomycetes</taxon>
        <taxon>Actinomycetales</taxon>
        <taxon>Actinomycetaceae</taxon>
        <taxon>Gleimia</taxon>
    </lineage>
</organism>
<dbReference type="CDD" id="cd06261">
    <property type="entry name" value="TM_PBP2"/>
    <property type="match status" value="1"/>
</dbReference>